<dbReference type="SUPFAM" id="SSF52343">
    <property type="entry name" value="Ferredoxin reductase-like, C-terminal NADP-linked domain"/>
    <property type="match status" value="1"/>
</dbReference>
<dbReference type="Pfam" id="PF00970">
    <property type="entry name" value="FAD_binding_6"/>
    <property type="match status" value="1"/>
</dbReference>
<organism evidence="10 11">
    <name type="scientific">Candidatus Yonathbacteria bacterium CG_4_9_14_0_8_um_filter_46_47</name>
    <dbReference type="NCBI Taxonomy" id="1975106"/>
    <lineage>
        <taxon>Bacteria</taxon>
        <taxon>Candidatus Yonathiibacteriota</taxon>
    </lineage>
</organism>
<dbReference type="AlphaFoldDB" id="A0A2M8D6S7"/>
<evidence type="ECO:0000256" key="4">
    <source>
        <dbReference type="ARBA" id="ARBA00022723"/>
    </source>
</evidence>
<dbReference type="CDD" id="cd00322">
    <property type="entry name" value="FNR_like"/>
    <property type="match status" value="1"/>
</dbReference>
<keyword evidence="4" id="KW-0479">Metal-binding</keyword>
<dbReference type="PROSITE" id="PS51384">
    <property type="entry name" value="FAD_FR"/>
    <property type="match status" value="1"/>
</dbReference>
<evidence type="ECO:0000256" key="5">
    <source>
        <dbReference type="ARBA" id="ARBA00022827"/>
    </source>
</evidence>
<dbReference type="GO" id="GO:0016491">
    <property type="term" value="F:oxidoreductase activity"/>
    <property type="evidence" value="ECO:0007669"/>
    <property type="project" value="UniProtKB-KW"/>
</dbReference>
<dbReference type="PANTHER" id="PTHR47354">
    <property type="entry name" value="NADH OXIDOREDUCTASE HCR"/>
    <property type="match status" value="1"/>
</dbReference>
<dbReference type="PRINTS" id="PR00410">
    <property type="entry name" value="PHEHYDRXLASE"/>
</dbReference>
<protein>
    <submittedName>
        <fullName evidence="10">Oxidoreductase</fullName>
    </submittedName>
</protein>
<dbReference type="GO" id="GO:0051537">
    <property type="term" value="F:2 iron, 2 sulfur cluster binding"/>
    <property type="evidence" value="ECO:0007669"/>
    <property type="project" value="UniProtKB-KW"/>
</dbReference>
<evidence type="ECO:0000313" key="11">
    <source>
        <dbReference type="Proteomes" id="UP000229236"/>
    </source>
</evidence>
<comment type="caution">
    <text evidence="10">The sequence shown here is derived from an EMBL/GenBank/DDBJ whole genome shotgun (WGS) entry which is preliminary data.</text>
</comment>
<keyword evidence="6" id="KW-0560">Oxidoreductase</keyword>
<comment type="cofactor">
    <cofactor evidence="1">
        <name>FAD</name>
        <dbReference type="ChEBI" id="CHEBI:57692"/>
    </cofactor>
</comment>
<keyword evidence="5" id="KW-0274">FAD</keyword>
<keyword evidence="8" id="KW-0411">Iron-sulfur</keyword>
<dbReference type="InterPro" id="IPR001433">
    <property type="entry name" value="OxRdtase_FAD/NAD-bd"/>
</dbReference>
<sequence length="230" mass="25884">MNIETLQIPIIEQKIITEKTCEVSFNLSGKKFEFLAGQYIRVSVSKLFYSDPKGTSRVFSIASSPNDKNKISIAFRDSGSGFKRTLMELPLSSLVDIEGPFGYFMLPKDTSHPLVFIAGGIGITPLLSMIRFATEKKLTHQITLLYANRNTESAAYLEELTTIAKQNPRFLLKNQFGRIDADFIRQAIKNLDEPVWYIVGLPTMVADMRSLLSQLGVSEAKVYFEDFTGY</sequence>
<dbReference type="InterPro" id="IPR017927">
    <property type="entry name" value="FAD-bd_FR_type"/>
</dbReference>
<feature type="domain" description="FAD-binding FR-type" evidence="9">
    <location>
        <begin position="3"/>
        <end position="107"/>
    </location>
</feature>
<evidence type="ECO:0000313" key="10">
    <source>
        <dbReference type="EMBL" id="PJB82666.1"/>
    </source>
</evidence>
<dbReference type="GO" id="GO:0050660">
    <property type="term" value="F:flavin adenine dinucleotide binding"/>
    <property type="evidence" value="ECO:0007669"/>
    <property type="project" value="TreeGrafter"/>
</dbReference>
<evidence type="ECO:0000256" key="7">
    <source>
        <dbReference type="ARBA" id="ARBA00023004"/>
    </source>
</evidence>
<gene>
    <name evidence="10" type="ORF">CO088_03005</name>
</gene>
<dbReference type="GO" id="GO:0046872">
    <property type="term" value="F:metal ion binding"/>
    <property type="evidence" value="ECO:0007669"/>
    <property type="project" value="UniProtKB-KW"/>
</dbReference>
<dbReference type="Gene3D" id="2.40.30.10">
    <property type="entry name" value="Translation factors"/>
    <property type="match status" value="1"/>
</dbReference>
<evidence type="ECO:0000256" key="6">
    <source>
        <dbReference type="ARBA" id="ARBA00023002"/>
    </source>
</evidence>
<dbReference type="PANTHER" id="PTHR47354:SF8">
    <property type="entry name" value="1,2-PHENYLACETYL-COA EPOXIDASE, SUBUNIT E"/>
    <property type="match status" value="1"/>
</dbReference>
<evidence type="ECO:0000256" key="2">
    <source>
        <dbReference type="ARBA" id="ARBA00022630"/>
    </source>
</evidence>
<keyword evidence="7" id="KW-0408">Iron</keyword>
<dbReference type="EMBL" id="PFTM01000054">
    <property type="protein sequence ID" value="PJB82666.1"/>
    <property type="molecule type" value="Genomic_DNA"/>
</dbReference>
<dbReference type="Pfam" id="PF00175">
    <property type="entry name" value="NAD_binding_1"/>
    <property type="match status" value="1"/>
</dbReference>
<name>A0A2M8D6S7_9BACT</name>
<keyword evidence="2" id="KW-0285">Flavoprotein</keyword>
<evidence type="ECO:0000259" key="9">
    <source>
        <dbReference type="PROSITE" id="PS51384"/>
    </source>
</evidence>
<accession>A0A2M8D6S7</accession>
<dbReference type="InterPro" id="IPR050415">
    <property type="entry name" value="MRET"/>
</dbReference>
<dbReference type="Proteomes" id="UP000229236">
    <property type="component" value="Unassembled WGS sequence"/>
</dbReference>
<keyword evidence="3" id="KW-0001">2Fe-2S</keyword>
<evidence type="ECO:0000256" key="3">
    <source>
        <dbReference type="ARBA" id="ARBA00022714"/>
    </source>
</evidence>
<evidence type="ECO:0000256" key="8">
    <source>
        <dbReference type="ARBA" id="ARBA00023014"/>
    </source>
</evidence>
<proteinExistence type="predicted"/>
<dbReference type="Gene3D" id="3.40.50.80">
    <property type="entry name" value="Nucleotide-binding domain of ferredoxin-NADP reductase (FNR) module"/>
    <property type="match status" value="1"/>
</dbReference>
<dbReference type="SUPFAM" id="SSF63380">
    <property type="entry name" value="Riboflavin synthase domain-like"/>
    <property type="match status" value="1"/>
</dbReference>
<dbReference type="InterPro" id="IPR017938">
    <property type="entry name" value="Riboflavin_synthase-like_b-brl"/>
</dbReference>
<dbReference type="InterPro" id="IPR008333">
    <property type="entry name" value="Cbr1-like_FAD-bd_dom"/>
</dbReference>
<evidence type="ECO:0000256" key="1">
    <source>
        <dbReference type="ARBA" id="ARBA00001974"/>
    </source>
</evidence>
<dbReference type="InterPro" id="IPR039261">
    <property type="entry name" value="FNR_nucleotide-bd"/>
</dbReference>
<reference evidence="11" key="1">
    <citation type="submission" date="2017-09" db="EMBL/GenBank/DDBJ databases">
        <title>Depth-based differentiation of microbial function through sediment-hosted aquifers and enrichment of novel symbionts in the deep terrestrial subsurface.</title>
        <authorList>
            <person name="Probst A.J."/>
            <person name="Ladd B."/>
            <person name="Jarett J.K."/>
            <person name="Geller-Mcgrath D.E."/>
            <person name="Sieber C.M.K."/>
            <person name="Emerson J.B."/>
            <person name="Anantharaman K."/>
            <person name="Thomas B.C."/>
            <person name="Malmstrom R."/>
            <person name="Stieglmeier M."/>
            <person name="Klingl A."/>
            <person name="Woyke T."/>
            <person name="Ryan C.M."/>
            <person name="Banfield J.F."/>
        </authorList>
    </citation>
    <scope>NUCLEOTIDE SEQUENCE [LARGE SCALE GENOMIC DNA]</scope>
</reference>